<accession>A0A1I3SMT7</accession>
<evidence type="ECO:0000256" key="1">
    <source>
        <dbReference type="ARBA" id="ARBA00004141"/>
    </source>
</evidence>
<dbReference type="AlphaFoldDB" id="A0A1I3SMT7"/>
<feature type="transmembrane region" description="Helical" evidence="5">
    <location>
        <begin position="351"/>
        <end position="376"/>
    </location>
</feature>
<feature type="transmembrane region" description="Helical" evidence="5">
    <location>
        <begin position="173"/>
        <end position="192"/>
    </location>
</feature>
<dbReference type="PROSITE" id="PS00217">
    <property type="entry name" value="SUGAR_TRANSPORT_2"/>
    <property type="match status" value="1"/>
</dbReference>
<dbReference type="InterPro" id="IPR005829">
    <property type="entry name" value="Sugar_transporter_CS"/>
</dbReference>
<dbReference type="EMBL" id="FOQU01000008">
    <property type="protein sequence ID" value="SFJ59913.1"/>
    <property type="molecule type" value="Genomic_DNA"/>
</dbReference>
<dbReference type="InterPro" id="IPR011701">
    <property type="entry name" value="MFS"/>
</dbReference>
<evidence type="ECO:0000256" key="5">
    <source>
        <dbReference type="SAM" id="Phobius"/>
    </source>
</evidence>
<keyword evidence="4 5" id="KW-0472">Membrane</keyword>
<evidence type="ECO:0000256" key="3">
    <source>
        <dbReference type="ARBA" id="ARBA00022989"/>
    </source>
</evidence>
<comment type="subcellular location">
    <subcellularLocation>
        <location evidence="1">Membrane</location>
        <topology evidence="1">Multi-pass membrane protein</topology>
    </subcellularLocation>
</comment>
<feature type="transmembrane region" description="Helical" evidence="5">
    <location>
        <begin position="388"/>
        <end position="409"/>
    </location>
</feature>
<dbReference type="Gene3D" id="1.20.1250.20">
    <property type="entry name" value="MFS general substrate transporter like domains"/>
    <property type="match status" value="2"/>
</dbReference>
<dbReference type="Pfam" id="PF07690">
    <property type="entry name" value="MFS_1"/>
    <property type="match status" value="1"/>
</dbReference>
<feature type="transmembrane region" description="Helical" evidence="5">
    <location>
        <begin position="88"/>
        <end position="106"/>
    </location>
</feature>
<dbReference type="SUPFAM" id="SSF103473">
    <property type="entry name" value="MFS general substrate transporter"/>
    <property type="match status" value="1"/>
</dbReference>
<feature type="transmembrane region" description="Helical" evidence="5">
    <location>
        <begin position="50"/>
        <end position="76"/>
    </location>
</feature>
<keyword evidence="2 5" id="KW-0812">Transmembrane</keyword>
<dbReference type="Proteomes" id="UP000199548">
    <property type="component" value="Unassembled WGS sequence"/>
</dbReference>
<feature type="transmembrane region" description="Helical" evidence="5">
    <location>
        <begin position="259"/>
        <end position="278"/>
    </location>
</feature>
<dbReference type="GO" id="GO:0046943">
    <property type="term" value="F:carboxylic acid transmembrane transporter activity"/>
    <property type="evidence" value="ECO:0007669"/>
    <property type="project" value="TreeGrafter"/>
</dbReference>
<keyword evidence="8" id="KW-1185">Reference proteome</keyword>
<sequence>MHYTHAIFMVRRAHRSCRADKVSSMSVVPSSSPSSVPAVTVRRGHAGRALLASVLGYAMDGFDLLILGFMLPVIAADLHLSSAQAGSLVTWTLIGAVAGGLIFGVLSDYFGRVRMLTWTILIFAVFTGLCALAQGYADLLLYRTIAGIGLGGEFGIGMTLVAEAWPAERRARVSSYVGLGWQLGVLAAALLTPLLLPLIGWRGMFAVGLLPAVVSFVVRRRVEEPALFTERAAHRRSTTGNARRPLPLKSLIVDRRSTCASVGIAILCSVQNFGYYGLMIWLPSYLSKTFGYSLTKSGLWTAATVVGMGAGIWLFGIAADRFGRKPTFLAYQAGAIVMVFVYAQLTTPLALLVGGAIMGVFVNGMIGGYGALISELYPTEARATAQNVLFNIGRAVGGFGPVAVGALAARFSFGVALGMLASIYALDILATLFLIPERRGAALE</sequence>
<evidence type="ECO:0000256" key="4">
    <source>
        <dbReference type="ARBA" id="ARBA00023136"/>
    </source>
</evidence>
<name>A0A1I3SMT7_9BURK</name>
<evidence type="ECO:0000259" key="6">
    <source>
        <dbReference type="PROSITE" id="PS50850"/>
    </source>
</evidence>
<keyword evidence="3 5" id="KW-1133">Transmembrane helix</keyword>
<dbReference type="GO" id="GO:0005886">
    <property type="term" value="C:plasma membrane"/>
    <property type="evidence" value="ECO:0007669"/>
    <property type="project" value="TreeGrafter"/>
</dbReference>
<feature type="transmembrane region" description="Helical" evidence="5">
    <location>
        <begin position="328"/>
        <end position="345"/>
    </location>
</feature>
<dbReference type="STRING" id="420953.SAMN05192543_108289"/>
<feature type="transmembrane region" description="Helical" evidence="5">
    <location>
        <begin position="298"/>
        <end position="316"/>
    </location>
</feature>
<proteinExistence type="predicted"/>
<feature type="transmembrane region" description="Helical" evidence="5">
    <location>
        <begin position="415"/>
        <end position="435"/>
    </location>
</feature>
<evidence type="ECO:0000256" key="2">
    <source>
        <dbReference type="ARBA" id="ARBA00022692"/>
    </source>
</evidence>
<dbReference type="PANTHER" id="PTHR23508">
    <property type="entry name" value="CARBOXYLIC ACID TRANSPORTER PROTEIN HOMOLOG"/>
    <property type="match status" value="1"/>
</dbReference>
<gene>
    <name evidence="7" type="ORF">SAMN05192543_108289</name>
</gene>
<dbReference type="InterPro" id="IPR036259">
    <property type="entry name" value="MFS_trans_sf"/>
</dbReference>
<feature type="transmembrane region" description="Helical" evidence="5">
    <location>
        <begin position="198"/>
        <end position="218"/>
    </location>
</feature>
<organism evidence="7 8">
    <name type="scientific">Paraburkholderia megapolitana</name>
    <dbReference type="NCBI Taxonomy" id="420953"/>
    <lineage>
        <taxon>Bacteria</taxon>
        <taxon>Pseudomonadati</taxon>
        <taxon>Pseudomonadota</taxon>
        <taxon>Betaproteobacteria</taxon>
        <taxon>Burkholderiales</taxon>
        <taxon>Burkholderiaceae</taxon>
        <taxon>Paraburkholderia</taxon>
    </lineage>
</organism>
<feature type="transmembrane region" description="Helical" evidence="5">
    <location>
        <begin position="140"/>
        <end position="161"/>
    </location>
</feature>
<reference evidence="7 8" key="1">
    <citation type="submission" date="2016-10" db="EMBL/GenBank/DDBJ databases">
        <authorList>
            <person name="de Groot N.N."/>
        </authorList>
    </citation>
    <scope>NUCLEOTIDE SEQUENCE [LARGE SCALE GENOMIC DNA]</scope>
    <source>
        <strain evidence="7 8">LMG 23650</strain>
    </source>
</reference>
<feature type="transmembrane region" description="Helical" evidence="5">
    <location>
        <begin position="115"/>
        <end position="134"/>
    </location>
</feature>
<protein>
    <submittedName>
        <fullName evidence="7">Benzoate transport</fullName>
    </submittedName>
</protein>
<dbReference type="PROSITE" id="PS50850">
    <property type="entry name" value="MFS"/>
    <property type="match status" value="1"/>
</dbReference>
<evidence type="ECO:0000313" key="8">
    <source>
        <dbReference type="Proteomes" id="UP000199548"/>
    </source>
</evidence>
<evidence type="ECO:0000313" key="7">
    <source>
        <dbReference type="EMBL" id="SFJ59913.1"/>
    </source>
</evidence>
<dbReference type="PANTHER" id="PTHR23508:SF10">
    <property type="entry name" value="CARBOXYLIC ACID TRANSPORTER PROTEIN HOMOLOG"/>
    <property type="match status" value="1"/>
</dbReference>
<feature type="domain" description="Major facilitator superfamily (MFS) profile" evidence="6">
    <location>
        <begin position="49"/>
        <end position="439"/>
    </location>
</feature>
<dbReference type="InterPro" id="IPR020846">
    <property type="entry name" value="MFS_dom"/>
</dbReference>